<dbReference type="PANTHER" id="PTHR22878">
    <property type="entry name" value="DYNEIN HEAVY CHAIN 6, AXONEMAL-LIKE-RELATED"/>
    <property type="match status" value="1"/>
</dbReference>
<keyword evidence="10" id="KW-0505">Motor protein</keyword>
<reference evidence="18" key="1">
    <citation type="submission" date="2025-08" db="UniProtKB">
        <authorList>
            <consortium name="Ensembl"/>
        </authorList>
    </citation>
    <scope>IDENTIFICATION</scope>
</reference>
<evidence type="ECO:0000259" key="13">
    <source>
        <dbReference type="Pfam" id="PF03028"/>
    </source>
</evidence>
<dbReference type="Pfam" id="PF18198">
    <property type="entry name" value="AAA_lid_11"/>
    <property type="match status" value="1"/>
</dbReference>
<dbReference type="AlphaFoldDB" id="A0A673FMH6"/>
<dbReference type="Gene3D" id="1.10.8.720">
    <property type="entry name" value="Region D6 of dynein motor"/>
    <property type="match status" value="1"/>
</dbReference>
<dbReference type="GO" id="GO:0045505">
    <property type="term" value="F:dynein intermediate chain binding"/>
    <property type="evidence" value="ECO:0007669"/>
    <property type="project" value="InterPro"/>
</dbReference>
<evidence type="ECO:0000256" key="3">
    <source>
        <dbReference type="ARBA" id="ARBA00022490"/>
    </source>
</evidence>
<evidence type="ECO:0000259" key="15">
    <source>
        <dbReference type="Pfam" id="PF12781"/>
    </source>
</evidence>
<dbReference type="GO" id="GO:0005874">
    <property type="term" value="C:microtubule"/>
    <property type="evidence" value="ECO:0007669"/>
    <property type="project" value="UniProtKB-KW"/>
</dbReference>
<evidence type="ECO:0000256" key="4">
    <source>
        <dbReference type="ARBA" id="ARBA00022701"/>
    </source>
</evidence>
<dbReference type="Pfam" id="PF12781">
    <property type="entry name" value="AAA_9"/>
    <property type="match status" value="1"/>
</dbReference>
<evidence type="ECO:0000256" key="11">
    <source>
        <dbReference type="ARBA" id="ARBA00023212"/>
    </source>
</evidence>
<keyword evidence="8" id="KW-0175">Coiled coil</keyword>
<dbReference type="InterPro" id="IPR041658">
    <property type="entry name" value="AAA_lid_11"/>
</dbReference>
<comment type="similarity">
    <text evidence="2">Belongs to the dynein heavy chain family.</text>
</comment>
<dbReference type="GO" id="GO:0030286">
    <property type="term" value="C:dynein complex"/>
    <property type="evidence" value="ECO:0007669"/>
    <property type="project" value="UniProtKB-KW"/>
</dbReference>
<organism evidence="18 19">
    <name type="scientific">Sinocyclocheilus rhinocerous</name>
    <dbReference type="NCBI Taxonomy" id="307959"/>
    <lineage>
        <taxon>Eukaryota</taxon>
        <taxon>Metazoa</taxon>
        <taxon>Chordata</taxon>
        <taxon>Craniata</taxon>
        <taxon>Vertebrata</taxon>
        <taxon>Euteleostomi</taxon>
        <taxon>Actinopterygii</taxon>
        <taxon>Neopterygii</taxon>
        <taxon>Teleostei</taxon>
        <taxon>Ostariophysi</taxon>
        <taxon>Cypriniformes</taxon>
        <taxon>Cyprinidae</taxon>
        <taxon>Cyprininae</taxon>
        <taxon>Sinocyclocheilus</taxon>
    </lineage>
</organism>
<reference evidence="18" key="2">
    <citation type="submission" date="2025-09" db="UniProtKB">
        <authorList>
            <consortium name="Ensembl"/>
        </authorList>
    </citation>
    <scope>IDENTIFICATION</scope>
</reference>
<dbReference type="FunFam" id="1.10.8.1220:FF:000001">
    <property type="entry name" value="Dynein axonemal heavy chain 5"/>
    <property type="match status" value="1"/>
</dbReference>
<keyword evidence="7" id="KW-0243">Dynein</keyword>
<keyword evidence="11" id="KW-0206">Cytoskeleton</keyword>
<dbReference type="GO" id="GO:0005930">
    <property type="term" value="C:axoneme"/>
    <property type="evidence" value="ECO:0007669"/>
    <property type="project" value="UniProtKB-SubCell"/>
</dbReference>
<keyword evidence="12" id="KW-0966">Cell projection</keyword>
<dbReference type="GO" id="GO:0051959">
    <property type="term" value="F:dynein light intermediate chain binding"/>
    <property type="evidence" value="ECO:0007669"/>
    <property type="project" value="InterPro"/>
</dbReference>
<dbReference type="InterPro" id="IPR024743">
    <property type="entry name" value="Dynein_HC_stalk"/>
</dbReference>
<dbReference type="FunFam" id="3.40.50.300:FF:000362">
    <property type="entry name" value="Dynein, axonemal, heavy chain 6"/>
    <property type="match status" value="1"/>
</dbReference>
<dbReference type="Ensembl" id="ENSSRHT00000000372.1">
    <property type="protein sequence ID" value="ENSSRHP00000000341.1"/>
    <property type="gene ID" value="ENSSRHG00000000271.1"/>
</dbReference>
<dbReference type="InterPro" id="IPR027417">
    <property type="entry name" value="P-loop_NTPase"/>
</dbReference>
<dbReference type="Gene3D" id="3.40.50.300">
    <property type="entry name" value="P-loop containing nucleotide triphosphate hydrolases"/>
    <property type="match status" value="2"/>
</dbReference>
<dbReference type="Proteomes" id="UP000472270">
    <property type="component" value="Unassembled WGS sequence"/>
</dbReference>
<sequence>MFICVCVWVVDKTRVLTEVRLGRSGKLTSALGDEQVRWQESITFFEQEIHNVIGNVFIAAACVAYYGAFTSQYRQLVVDNFSLISILGDPYEIRQWNAEGLPRDNVSTENGILVMRGRRWPLMIDPQDQANRWIRSKETKNGLKVIKLTDAGFLRTLENAIRLGMPVLLEELKETLDPALEPILLKQTFVLGGRTLIRLGDSDIDYDKNFRFYMTTKMANPHYLPEVLTVINFTVTKSGLEDQILSDVVRLERPDLEEQRNQLIVRINADRNQLKAIEDRILKLLFTSEGNILDNEELVQTLQESKAIKSRLVEAETTEEMINAAREKYRPVATRGSIIYFVIASLSEIDPMYQFSLKYFKQLFNNTIESSEKHRDLSMRLQILLDQTLLSAYKNVSRGLFEQHKAIYSFMLCVEIMMQRGEISQQEWQYFLRGAGGMEKPEVPWLSDFAWETCCNLEDRLPCFNGIKKEIISTPISVKLVYYSVCFQVVFAVTEFVIISLGQQFVENPPVDLATLYADMSPSIPLVFILSTGSDPMGAFQRFANERGYQDRVKSISLGQGQGPIAERMIMEALKTGNWIFLQNCHLAVSWMLAMEELIKTFTEPDTVIHEDFRLFLSSMPTNVFPVTVLQNSVKVTQRHTLAYTYLKALETDSHKVLKIIFGERKKFGPLGWNIRYEFNDSDRECALLNLNLYCQTGHIPWDALIYITGEITYGGRVTDAWDQRCLHTILKSFFSPATLEDSYTYSKSGIYFAPNSDSLTEYKQYIEDLPLIDDPDVFGMHENANLAFQETMTLISTILEVQPRSSAAGGGKSNDEVVHELADSILAKIPGYLFSQDSNGRVNSLTTVLGQEVDRFNFLLRVLKVTEHFFFYCKLQMMN</sequence>
<proteinExistence type="inferred from homology"/>
<feature type="domain" description="Dynein heavy chain ATP-binding dynein motor region" evidence="15">
    <location>
        <begin position="94"/>
        <end position="308"/>
    </location>
</feature>
<keyword evidence="9" id="KW-0969">Cilium</keyword>
<dbReference type="PANTHER" id="PTHR22878:SF68">
    <property type="entry name" value="DYNEIN HEAVY CHAIN 6, AXONEMAL-LIKE"/>
    <property type="match status" value="1"/>
</dbReference>
<dbReference type="Gene3D" id="6.10.140.1060">
    <property type="match status" value="1"/>
</dbReference>
<feature type="domain" description="Dynein heavy chain region D6 P-loop" evidence="13">
    <location>
        <begin position="522"/>
        <end position="637"/>
    </location>
</feature>
<evidence type="ECO:0000313" key="19">
    <source>
        <dbReference type="Proteomes" id="UP000472270"/>
    </source>
</evidence>
<evidence type="ECO:0000256" key="1">
    <source>
        <dbReference type="ARBA" id="ARBA00004430"/>
    </source>
</evidence>
<evidence type="ECO:0000313" key="18">
    <source>
        <dbReference type="Ensembl" id="ENSSRHP00000000341.1"/>
    </source>
</evidence>
<comment type="subcellular location">
    <subcellularLocation>
        <location evidence="1">Cytoplasm</location>
        <location evidence="1">Cytoskeleton</location>
        <location evidence="1">Cilium axoneme</location>
    </subcellularLocation>
</comment>
<dbReference type="Gene3D" id="1.20.1270.280">
    <property type="match status" value="1"/>
</dbReference>
<evidence type="ECO:0000256" key="12">
    <source>
        <dbReference type="ARBA" id="ARBA00023273"/>
    </source>
</evidence>
<dbReference type="InterPro" id="IPR004273">
    <property type="entry name" value="Dynein_heavy_D6_P-loop"/>
</dbReference>
<evidence type="ECO:0000256" key="7">
    <source>
        <dbReference type="ARBA" id="ARBA00023017"/>
    </source>
</evidence>
<keyword evidence="19" id="KW-1185">Reference proteome</keyword>
<evidence type="ECO:0000256" key="9">
    <source>
        <dbReference type="ARBA" id="ARBA00023069"/>
    </source>
</evidence>
<dbReference type="FunFam" id="3.40.50.300:FF:001145">
    <property type="entry name" value="Putative dynein heavy chain"/>
    <property type="match status" value="1"/>
</dbReference>
<evidence type="ECO:0000259" key="16">
    <source>
        <dbReference type="Pfam" id="PF18198"/>
    </source>
</evidence>
<keyword evidence="6" id="KW-0067">ATP-binding</keyword>
<dbReference type="GO" id="GO:0005524">
    <property type="term" value="F:ATP binding"/>
    <property type="evidence" value="ECO:0007669"/>
    <property type="project" value="UniProtKB-KW"/>
</dbReference>
<name>A0A673FMH6_9TELE</name>
<feature type="domain" description="Dynein heavy chain coiled coil stalk" evidence="14">
    <location>
        <begin position="21"/>
        <end position="81"/>
    </location>
</feature>
<dbReference type="InterPro" id="IPR042219">
    <property type="entry name" value="AAA_lid_11_sf"/>
</dbReference>
<accession>A0A673FMH6</accession>
<keyword evidence="3" id="KW-0963">Cytoplasm</keyword>
<evidence type="ECO:0000259" key="14">
    <source>
        <dbReference type="Pfam" id="PF12777"/>
    </source>
</evidence>
<keyword evidence="5" id="KW-0547">Nucleotide-binding</keyword>
<protein>
    <submittedName>
        <fullName evidence="18">Uncharacterized protein</fullName>
    </submittedName>
</protein>
<evidence type="ECO:0000256" key="10">
    <source>
        <dbReference type="ARBA" id="ARBA00023175"/>
    </source>
</evidence>
<dbReference type="GO" id="GO:0007018">
    <property type="term" value="P:microtubule-based movement"/>
    <property type="evidence" value="ECO:0007669"/>
    <property type="project" value="InterPro"/>
</dbReference>
<dbReference type="Gene3D" id="1.20.920.20">
    <property type="match status" value="1"/>
</dbReference>
<evidence type="ECO:0000256" key="6">
    <source>
        <dbReference type="ARBA" id="ARBA00022840"/>
    </source>
</evidence>
<dbReference type="GO" id="GO:0008569">
    <property type="term" value="F:minus-end-directed microtubule motor activity"/>
    <property type="evidence" value="ECO:0007669"/>
    <property type="project" value="InterPro"/>
</dbReference>
<dbReference type="Pfam" id="PF12777">
    <property type="entry name" value="MT"/>
    <property type="match status" value="1"/>
</dbReference>
<dbReference type="Pfam" id="PF03028">
    <property type="entry name" value="Dynein_heavy"/>
    <property type="match status" value="1"/>
</dbReference>
<dbReference type="InterPro" id="IPR026983">
    <property type="entry name" value="DHC"/>
</dbReference>
<dbReference type="Pfam" id="PF18199">
    <property type="entry name" value="Dynein_C"/>
    <property type="match status" value="1"/>
</dbReference>
<evidence type="ECO:0000256" key="8">
    <source>
        <dbReference type="ARBA" id="ARBA00023054"/>
    </source>
</evidence>
<dbReference type="Gene3D" id="1.10.8.1220">
    <property type="match status" value="1"/>
</dbReference>
<dbReference type="InterPro" id="IPR041228">
    <property type="entry name" value="Dynein_C"/>
</dbReference>
<feature type="domain" description="Dynein heavy chain AAA lid" evidence="16">
    <location>
        <begin position="661"/>
        <end position="785"/>
    </location>
</feature>
<evidence type="ECO:0000259" key="17">
    <source>
        <dbReference type="Pfam" id="PF18199"/>
    </source>
</evidence>
<evidence type="ECO:0000256" key="2">
    <source>
        <dbReference type="ARBA" id="ARBA00008887"/>
    </source>
</evidence>
<dbReference type="InterPro" id="IPR035706">
    <property type="entry name" value="AAA_9"/>
</dbReference>
<evidence type="ECO:0000256" key="5">
    <source>
        <dbReference type="ARBA" id="ARBA00022741"/>
    </source>
</evidence>
<keyword evidence="4" id="KW-0493">Microtubule</keyword>
<feature type="domain" description="Dynein heavy chain C-terminal" evidence="17">
    <location>
        <begin position="790"/>
        <end position="865"/>
    </location>
</feature>